<dbReference type="Gene3D" id="3.30.420.40">
    <property type="match status" value="1"/>
</dbReference>
<comment type="caution">
    <text evidence="7">The sequence shown here is derived from an EMBL/GenBank/DDBJ whole genome shotgun (WGS) entry which is preliminary data.</text>
</comment>
<keyword evidence="5" id="KW-0133">Cell shape</keyword>
<dbReference type="SUPFAM" id="SSF53067">
    <property type="entry name" value="Actin-like ATPase domain"/>
    <property type="match status" value="1"/>
</dbReference>
<comment type="similarity">
    <text evidence="6">Belongs to the FtsA/MreB family.</text>
</comment>
<dbReference type="PANTHER" id="PTHR42749:SF1">
    <property type="entry name" value="CELL SHAPE-DETERMINING PROTEIN MREB"/>
    <property type="match status" value="1"/>
</dbReference>
<comment type="subcellular location">
    <subcellularLocation>
        <location evidence="1">Cytoplasm</location>
    </subcellularLocation>
</comment>
<evidence type="ECO:0000256" key="1">
    <source>
        <dbReference type="ARBA" id="ARBA00004496"/>
    </source>
</evidence>
<organism evidence="7">
    <name type="scientific">human gut metagenome</name>
    <dbReference type="NCBI Taxonomy" id="408170"/>
    <lineage>
        <taxon>unclassified sequences</taxon>
        <taxon>metagenomes</taxon>
        <taxon>organismal metagenomes</taxon>
    </lineage>
</organism>
<dbReference type="EMBL" id="AJWY01009571">
    <property type="protein sequence ID" value="EKC57978.1"/>
    <property type="molecule type" value="Genomic_DNA"/>
</dbReference>
<dbReference type="InterPro" id="IPR004753">
    <property type="entry name" value="MreB"/>
</dbReference>
<evidence type="ECO:0000256" key="5">
    <source>
        <dbReference type="ARBA" id="ARBA00022960"/>
    </source>
</evidence>
<dbReference type="GO" id="GO:0005737">
    <property type="term" value="C:cytoplasm"/>
    <property type="evidence" value="ECO:0007669"/>
    <property type="project" value="UniProtKB-SubCell"/>
</dbReference>
<dbReference type="InterPro" id="IPR043129">
    <property type="entry name" value="ATPase_NBD"/>
</dbReference>
<evidence type="ECO:0000256" key="4">
    <source>
        <dbReference type="ARBA" id="ARBA00022840"/>
    </source>
</evidence>
<dbReference type="AlphaFoldDB" id="K1SK60"/>
<name>K1SK60_9ZZZZ</name>
<gene>
    <name evidence="7" type="ORF">LEA_14093</name>
</gene>
<accession>K1SK60</accession>
<evidence type="ECO:0000313" key="7">
    <source>
        <dbReference type="EMBL" id="EKC57978.1"/>
    </source>
</evidence>
<dbReference type="PANTHER" id="PTHR42749">
    <property type="entry name" value="CELL SHAPE-DETERMINING PROTEIN MREB"/>
    <property type="match status" value="1"/>
</dbReference>
<keyword evidence="2" id="KW-0963">Cytoplasm</keyword>
<dbReference type="PRINTS" id="PR01652">
    <property type="entry name" value="SHAPEPROTEIN"/>
</dbReference>
<dbReference type="GO" id="GO:0000902">
    <property type="term" value="P:cell morphogenesis"/>
    <property type="evidence" value="ECO:0007669"/>
    <property type="project" value="InterPro"/>
</dbReference>
<evidence type="ECO:0000256" key="2">
    <source>
        <dbReference type="ARBA" id="ARBA00022490"/>
    </source>
</evidence>
<protein>
    <submittedName>
        <fullName evidence="7">Cell shape determining protein MreB/Mrl</fullName>
    </submittedName>
</protein>
<sequence>MIGTNIAIDFGSSSTELYVQGKGVILDEPTMIAVDVETGMPIAIGNAAYTINGRTDDSIEVISPIVGGIISNYTMAEHILKYYLQKILKNSVIKPNVVISIPSGATGLERRTFLDVVTAAGAGRACLIEESLASAVGIG</sequence>
<dbReference type="InterPro" id="IPR056546">
    <property type="entry name" value="MreB_MamK-like"/>
</dbReference>
<evidence type="ECO:0000256" key="3">
    <source>
        <dbReference type="ARBA" id="ARBA00022741"/>
    </source>
</evidence>
<keyword evidence="4" id="KW-0067">ATP-binding</keyword>
<evidence type="ECO:0000256" key="6">
    <source>
        <dbReference type="ARBA" id="ARBA00023458"/>
    </source>
</evidence>
<keyword evidence="3" id="KW-0547">Nucleotide-binding</keyword>
<feature type="non-terminal residue" evidence="7">
    <location>
        <position position="139"/>
    </location>
</feature>
<dbReference type="GO" id="GO:0008360">
    <property type="term" value="P:regulation of cell shape"/>
    <property type="evidence" value="ECO:0007669"/>
    <property type="project" value="UniProtKB-KW"/>
</dbReference>
<dbReference type="GO" id="GO:0005524">
    <property type="term" value="F:ATP binding"/>
    <property type="evidence" value="ECO:0007669"/>
    <property type="project" value="UniProtKB-KW"/>
</dbReference>
<reference evidence="7" key="1">
    <citation type="journal article" date="2013" name="Environ. Microbiol.">
        <title>Microbiota from the distal guts of lean and obese adolescents exhibit partial functional redundancy besides clear differences in community structure.</title>
        <authorList>
            <person name="Ferrer M."/>
            <person name="Ruiz A."/>
            <person name="Lanza F."/>
            <person name="Haange S.B."/>
            <person name="Oberbach A."/>
            <person name="Till H."/>
            <person name="Bargiela R."/>
            <person name="Campoy C."/>
            <person name="Segura M.T."/>
            <person name="Richter M."/>
            <person name="von Bergen M."/>
            <person name="Seifert J."/>
            <person name="Suarez A."/>
        </authorList>
    </citation>
    <scope>NUCLEOTIDE SEQUENCE</scope>
</reference>
<dbReference type="Pfam" id="PF06723">
    <property type="entry name" value="MreB_Mbl"/>
    <property type="match status" value="1"/>
</dbReference>
<proteinExistence type="inferred from homology"/>